<dbReference type="RefSeq" id="WP_090319311.1">
    <property type="nucleotide sequence ID" value="NZ_FNOE01000013.1"/>
</dbReference>
<keyword evidence="4" id="KW-1185">Reference proteome</keyword>
<name>A0A1H8RGZ7_9PROT</name>
<dbReference type="EMBL" id="FODO01000014">
    <property type="protein sequence ID" value="SEO65592.1"/>
    <property type="molecule type" value="Genomic_DNA"/>
</dbReference>
<evidence type="ECO:0000313" key="3">
    <source>
        <dbReference type="EMBL" id="SEO65592.1"/>
    </source>
</evidence>
<dbReference type="Pfam" id="PF07589">
    <property type="entry name" value="PEP-CTERM"/>
    <property type="match status" value="1"/>
</dbReference>
<evidence type="ECO:0000259" key="2">
    <source>
        <dbReference type="Pfam" id="PF07589"/>
    </source>
</evidence>
<gene>
    <name evidence="3" type="ORF">SAMN05216333_11442</name>
</gene>
<protein>
    <submittedName>
        <fullName evidence="3">PEP-CTERM protein-sorting domain-containing protein</fullName>
    </submittedName>
</protein>
<proteinExistence type="predicted"/>
<feature type="domain" description="Ice-binding protein C-terminal" evidence="2">
    <location>
        <begin position="245"/>
        <end position="268"/>
    </location>
</feature>
<dbReference type="STRING" id="42354.SAMN05216333_11442"/>
<reference evidence="4" key="1">
    <citation type="submission" date="2016-10" db="EMBL/GenBank/DDBJ databases">
        <authorList>
            <person name="Varghese N."/>
            <person name="Submissions S."/>
        </authorList>
    </citation>
    <scope>NUCLEOTIDE SEQUENCE [LARGE SCALE GENOMIC DNA]</scope>
    <source>
        <strain evidence="4">Nm76</strain>
    </source>
</reference>
<feature type="signal peptide" evidence="1">
    <location>
        <begin position="1"/>
        <end position="31"/>
    </location>
</feature>
<dbReference type="OrthoDB" id="8546167at2"/>
<dbReference type="NCBIfam" id="NF038126">
    <property type="entry name" value="PEP_CTERM_FxDxF"/>
    <property type="match status" value="1"/>
</dbReference>
<dbReference type="AlphaFoldDB" id="A0A1H8RGZ7"/>
<evidence type="ECO:0000313" key="4">
    <source>
        <dbReference type="Proteomes" id="UP000198814"/>
    </source>
</evidence>
<keyword evidence="1" id="KW-0732">Signal</keyword>
<sequence length="278" mass="28166">MQLKSYHKKTSTLASAVIISLAALASSNVYAADAVSPKDWVGSDNVVSLGETITANESGLKSAYTGNPNLNFSAWAHTGDWFVFQNTNLADVSVTVSGAAGFAPGLTVWATGAAKFDGGTEGFGSEISAAGFGTPHSLNATGAMGDAGTLWMANDQGGNVIETLGYAVSGPAAFTAADTGWGETIFTGAHDVSVTNTFENGVTGSTGANVATLTFNDLASGWYAVYVGGTNHASAGGAFELTVSAVPEAETWAMLLAGLGLVGWRLRRSPTDSCEAAA</sequence>
<accession>A0A1H8RGZ7</accession>
<dbReference type="InterPro" id="IPR013424">
    <property type="entry name" value="Ice-binding_C"/>
</dbReference>
<evidence type="ECO:0000256" key="1">
    <source>
        <dbReference type="SAM" id="SignalP"/>
    </source>
</evidence>
<dbReference type="Proteomes" id="UP000198814">
    <property type="component" value="Unassembled WGS sequence"/>
</dbReference>
<organism evidence="3 4">
    <name type="scientific">Nitrosomonas oligotropha</name>
    <dbReference type="NCBI Taxonomy" id="42354"/>
    <lineage>
        <taxon>Bacteria</taxon>
        <taxon>Pseudomonadati</taxon>
        <taxon>Pseudomonadota</taxon>
        <taxon>Betaproteobacteria</taxon>
        <taxon>Nitrosomonadales</taxon>
        <taxon>Nitrosomonadaceae</taxon>
        <taxon>Nitrosomonas</taxon>
    </lineage>
</organism>
<feature type="chain" id="PRO_5011480321" evidence="1">
    <location>
        <begin position="32"/>
        <end position="278"/>
    </location>
</feature>